<dbReference type="InterPro" id="IPR008983">
    <property type="entry name" value="Tumour_necrosis_fac-like_dom"/>
</dbReference>
<dbReference type="GeneID" id="115472455"/>
<keyword evidence="2" id="KW-1185">Reference proteome</keyword>
<gene>
    <name evidence="3" type="primary">LOC115472455</name>
</gene>
<dbReference type="KEGG" id="muo:115472455"/>
<protein>
    <submittedName>
        <fullName evidence="3">Uncharacterized protein LOC115472455</fullName>
    </submittedName>
</protein>
<dbReference type="SUPFAM" id="SSF49842">
    <property type="entry name" value="TNF-like"/>
    <property type="match status" value="1"/>
</dbReference>
<proteinExistence type="predicted"/>
<evidence type="ECO:0000313" key="2">
    <source>
        <dbReference type="Proteomes" id="UP000515156"/>
    </source>
</evidence>
<dbReference type="InParanoid" id="A0A6P7YHU7"/>
<dbReference type="RefSeq" id="XP_030062605.1">
    <property type="nucleotide sequence ID" value="XM_030206745.1"/>
</dbReference>
<evidence type="ECO:0000313" key="3">
    <source>
        <dbReference type="RefSeq" id="XP_030062605.1"/>
    </source>
</evidence>
<accession>A0A6P7YHU7</accession>
<dbReference type="Proteomes" id="UP000515156">
    <property type="component" value="Chromosome 6"/>
</dbReference>
<dbReference type="Gene3D" id="2.60.120.40">
    <property type="match status" value="1"/>
</dbReference>
<dbReference type="OrthoDB" id="9096520at2759"/>
<reference evidence="3" key="1">
    <citation type="submission" date="2025-08" db="UniProtKB">
        <authorList>
            <consortium name="RefSeq"/>
        </authorList>
    </citation>
    <scope>IDENTIFICATION</scope>
</reference>
<feature type="compositionally biased region" description="Acidic residues" evidence="1">
    <location>
        <begin position="69"/>
        <end position="98"/>
    </location>
</feature>
<dbReference type="AlphaFoldDB" id="A0A6P7YHU7"/>
<organism evidence="2 3">
    <name type="scientific">Microcaecilia unicolor</name>
    <dbReference type="NCBI Taxonomy" id="1415580"/>
    <lineage>
        <taxon>Eukaryota</taxon>
        <taxon>Metazoa</taxon>
        <taxon>Chordata</taxon>
        <taxon>Craniata</taxon>
        <taxon>Vertebrata</taxon>
        <taxon>Euteleostomi</taxon>
        <taxon>Amphibia</taxon>
        <taxon>Gymnophiona</taxon>
        <taxon>Siphonopidae</taxon>
        <taxon>Microcaecilia</taxon>
    </lineage>
</organism>
<evidence type="ECO:0000256" key="1">
    <source>
        <dbReference type="SAM" id="MobiDB-lite"/>
    </source>
</evidence>
<name>A0A6P7YHU7_9AMPH</name>
<sequence>MTPRSLSWSLEILVEIAQKPNISIASISRLSGKLATAGSHYNTTPPLPAPPNWQQQEEAAVEAQKEATEEVGQEEEEAAEEVGQEEEAVEEKSVEEEAPPPPASQHHPQPHPLPQHCASCSNWLMAKTSYSKYIIVDTRKPKQNDWQLAESFQGATTAFYTGDFSAAAFVICNKPQPICLANAHDAFGTAESWKWKWSFSNCENQLKEDGDKLKILKSGLYVVYVQVTHKPVVNIKGVANSTFTVLLQKITNGSTFNLNKRTEYIPFCYDCTPTISMWSPYQLEKNEELKLYFEGSLPNSNLKNQSFPLTRAMKNQTFWGVYEIHTWF</sequence>
<feature type="region of interest" description="Disordered" evidence="1">
    <location>
        <begin position="36"/>
        <end position="114"/>
    </location>
</feature>